<name>A0A9J6GN90_HAELO</name>
<protein>
    <submittedName>
        <fullName evidence="1">Uncharacterized protein</fullName>
    </submittedName>
</protein>
<dbReference type="AlphaFoldDB" id="A0A9J6GN90"/>
<dbReference type="VEuPathDB" id="VectorBase:HLOH_046242"/>
<organism evidence="1 2">
    <name type="scientific">Haemaphysalis longicornis</name>
    <name type="common">Bush tick</name>
    <dbReference type="NCBI Taxonomy" id="44386"/>
    <lineage>
        <taxon>Eukaryota</taxon>
        <taxon>Metazoa</taxon>
        <taxon>Ecdysozoa</taxon>
        <taxon>Arthropoda</taxon>
        <taxon>Chelicerata</taxon>
        <taxon>Arachnida</taxon>
        <taxon>Acari</taxon>
        <taxon>Parasitiformes</taxon>
        <taxon>Ixodida</taxon>
        <taxon>Ixodoidea</taxon>
        <taxon>Ixodidae</taxon>
        <taxon>Haemaphysalinae</taxon>
        <taxon>Haemaphysalis</taxon>
    </lineage>
</organism>
<dbReference type="EMBL" id="JABSTR010000007">
    <property type="protein sequence ID" value="KAH9376031.1"/>
    <property type="molecule type" value="Genomic_DNA"/>
</dbReference>
<proteinExistence type="predicted"/>
<sequence>MSLFSVSCPANTLYKGMKPTPCVRIPVGASQICKIYPAYIQGEYYSVMTRRYTGGAVDSLTEDVFFETQHTVSKKAYLMLNQLKKAQVGPMAFVLRDYYLDLDAPATYTDHTGKPVPCTAQPFGIIKSTRAEIGKLI</sequence>
<reference evidence="1 2" key="1">
    <citation type="journal article" date="2020" name="Cell">
        <title>Large-Scale Comparative Analyses of Tick Genomes Elucidate Their Genetic Diversity and Vector Capacities.</title>
        <authorList>
            <consortium name="Tick Genome and Microbiome Consortium (TIGMIC)"/>
            <person name="Jia N."/>
            <person name="Wang J."/>
            <person name="Shi W."/>
            <person name="Du L."/>
            <person name="Sun Y."/>
            <person name="Zhan W."/>
            <person name="Jiang J.F."/>
            <person name="Wang Q."/>
            <person name="Zhang B."/>
            <person name="Ji P."/>
            <person name="Bell-Sakyi L."/>
            <person name="Cui X.M."/>
            <person name="Yuan T.T."/>
            <person name="Jiang B.G."/>
            <person name="Yang W.F."/>
            <person name="Lam T.T."/>
            <person name="Chang Q.C."/>
            <person name="Ding S.J."/>
            <person name="Wang X.J."/>
            <person name="Zhu J.G."/>
            <person name="Ruan X.D."/>
            <person name="Zhao L."/>
            <person name="Wei J.T."/>
            <person name="Ye R.Z."/>
            <person name="Que T.C."/>
            <person name="Du C.H."/>
            <person name="Zhou Y.H."/>
            <person name="Cheng J.X."/>
            <person name="Dai P.F."/>
            <person name="Guo W.B."/>
            <person name="Han X.H."/>
            <person name="Huang E.J."/>
            <person name="Li L.F."/>
            <person name="Wei W."/>
            <person name="Gao Y.C."/>
            <person name="Liu J.Z."/>
            <person name="Shao H.Z."/>
            <person name="Wang X."/>
            <person name="Wang C.C."/>
            <person name="Yang T.C."/>
            <person name="Huo Q.B."/>
            <person name="Li W."/>
            <person name="Chen H.Y."/>
            <person name="Chen S.E."/>
            <person name="Zhou L.G."/>
            <person name="Ni X.B."/>
            <person name="Tian J.H."/>
            <person name="Sheng Y."/>
            <person name="Liu T."/>
            <person name="Pan Y.S."/>
            <person name="Xia L.Y."/>
            <person name="Li J."/>
            <person name="Zhao F."/>
            <person name="Cao W.C."/>
        </authorList>
    </citation>
    <scope>NUCLEOTIDE SEQUENCE [LARGE SCALE GENOMIC DNA]</scope>
    <source>
        <strain evidence="1">HaeL-2018</strain>
    </source>
</reference>
<comment type="caution">
    <text evidence="1">The sequence shown here is derived from an EMBL/GenBank/DDBJ whole genome shotgun (WGS) entry which is preliminary data.</text>
</comment>
<evidence type="ECO:0000313" key="1">
    <source>
        <dbReference type="EMBL" id="KAH9376031.1"/>
    </source>
</evidence>
<gene>
    <name evidence="1" type="ORF">HPB48_019567</name>
</gene>
<dbReference type="OMA" id="VAFIMER"/>
<dbReference type="Proteomes" id="UP000821853">
    <property type="component" value="Chromosome 5"/>
</dbReference>
<accession>A0A9J6GN90</accession>
<dbReference type="OrthoDB" id="6522675at2759"/>
<keyword evidence="2" id="KW-1185">Reference proteome</keyword>
<evidence type="ECO:0000313" key="2">
    <source>
        <dbReference type="Proteomes" id="UP000821853"/>
    </source>
</evidence>